<dbReference type="RefSeq" id="WP_188564619.1">
    <property type="nucleotide sequence ID" value="NZ_BMED01000001.1"/>
</dbReference>
<keyword evidence="12" id="KW-0732">Signal</keyword>
<feature type="chain" id="PRO_5037251102" evidence="12">
    <location>
        <begin position="37"/>
        <end position="955"/>
    </location>
</feature>
<protein>
    <submittedName>
        <fullName evidence="15">TonB system transporter</fullName>
    </submittedName>
</protein>
<dbReference type="InterPro" id="IPR039426">
    <property type="entry name" value="TonB-dep_rcpt-like"/>
</dbReference>
<comment type="similarity">
    <text evidence="2 10 11">Belongs to the TonB-dependent receptor family.</text>
</comment>
<keyword evidence="8" id="KW-0675">Receptor</keyword>
<evidence type="ECO:0000256" key="7">
    <source>
        <dbReference type="ARBA" id="ARBA00023136"/>
    </source>
</evidence>
<keyword evidence="3 10" id="KW-0813">Transport</keyword>
<keyword evidence="6 11" id="KW-0798">TonB box</keyword>
<evidence type="ECO:0000256" key="5">
    <source>
        <dbReference type="ARBA" id="ARBA00022692"/>
    </source>
</evidence>
<dbReference type="PANTHER" id="PTHR47234">
    <property type="match status" value="1"/>
</dbReference>
<dbReference type="InterPro" id="IPR037066">
    <property type="entry name" value="Plug_dom_sf"/>
</dbReference>
<gene>
    <name evidence="15" type="ORF">GCM10011396_07510</name>
</gene>
<dbReference type="CDD" id="cd01347">
    <property type="entry name" value="ligand_gated_channel"/>
    <property type="match status" value="1"/>
</dbReference>
<evidence type="ECO:0000313" key="16">
    <source>
        <dbReference type="Proteomes" id="UP000637423"/>
    </source>
</evidence>
<reference evidence="15" key="1">
    <citation type="journal article" date="2014" name="Int. J. Syst. Evol. Microbiol.">
        <title>Complete genome sequence of Corynebacterium casei LMG S-19264T (=DSM 44701T), isolated from a smear-ripened cheese.</title>
        <authorList>
            <consortium name="US DOE Joint Genome Institute (JGI-PGF)"/>
            <person name="Walter F."/>
            <person name="Albersmeier A."/>
            <person name="Kalinowski J."/>
            <person name="Ruckert C."/>
        </authorList>
    </citation>
    <scope>NUCLEOTIDE SEQUENCE</scope>
    <source>
        <strain evidence="15">CGMCC 1.10998</strain>
    </source>
</reference>
<evidence type="ECO:0000313" key="15">
    <source>
        <dbReference type="EMBL" id="GGC63041.1"/>
    </source>
</evidence>
<evidence type="ECO:0000256" key="1">
    <source>
        <dbReference type="ARBA" id="ARBA00004571"/>
    </source>
</evidence>
<reference evidence="15" key="2">
    <citation type="submission" date="2020-09" db="EMBL/GenBank/DDBJ databases">
        <authorList>
            <person name="Sun Q."/>
            <person name="Zhou Y."/>
        </authorList>
    </citation>
    <scope>NUCLEOTIDE SEQUENCE</scope>
    <source>
        <strain evidence="15">CGMCC 1.10998</strain>
    </source>
</reference>
<organism evidence="15 16">
    <name type="scientific">Undibacterium terreum</name>
    <dbReference type="NCBI Taxonomy" id="1224302"/>
    <lineage>
        <taxon>Bacteria</taxon>
        <taxon>Pseudomonadati</taxon>
        <taxon>Pseudomonadota</taxon>
        <taxon>Betaproteobacteria</taxon>
        <taxon>Burkholderiales</taxon>
        <taxon>Oxalobacteraceae</taxon>
        <taxon>Undibacterium</taxon>
    </lineage>
</organism>
<keyword evidence="16" id="KW-1185">Reference proteome</keyword>
<evidence type="ECO:0000256" key="4">
    <source>
        <dbReference type="ARBA" id="ARBA00022452"/>
    </source>
</evidence>
<evidence type="ECO:0000259" key="13">
    <source>
        <dbReference type="Pfam" id="PF00593"/>
    </source>
</evidence>
<proteinExistence type="inferred from homology"/>
<evidence type="ECO:0000256" key="3">
    <source>
        <dbReference type="ARBA" id="ARBA00022448"/>
    </source>
</evidence>
<evidence type="ECO:0000259" key="14">
    <source>
        <dbReference type="Pfam" id="PF07715"/>
    </source>
</evidence>
<dbReference type="InterPro" id="IPR000531">
    <property type="entry name" value="Beta-barrel_TonB"/>
</dbReference>
<dbReference type="PROSITE" id="PS52016">
    <property type="entry name" value="TONB_DEPENDENT_REC_3"/>
    <property type="match status" value="1"/>
</dbReference>
<accession>A0A916U8H4</accession>
<dbReference type="EMBL" id="BMED01000001">
    <property type="protein sequence ID" value="GGC63041.1"/>
    <property type="molecule type" value="Genomic_DNA"/>
</dbReference>
<feature type="domain" description="TonB-dependent receptor plug" evidence="14">
    <location>
        <begin position="59"/>
        <end position="176"/>
    </location>
</feature>
<comment type="subcellular location">
    <subcellularLocation>
        <location evidence="1 10">Cell outer membrane</location>
        <topology evidence="1 10">Multi-pass membrane protein</topology>
    </subcellularLocation>
</comment>
<evidence type="ECO:0000256" key="8">
    <source>
        <dbReference type="ARBA" id="ARBA00023170"/>
    </source>
</evidence>
<feature type="signal peptide" evidence="12">
    <location>
        <begin position="1"/>
        <end position="36"/>
    </location>
</feature>
<keyword evidence="7 10" id="KW-0472">Membrane</keyword>
<dbReference type="Gene3D" id="2.40.170.20">
    <property type="entry name" value="TonB-dependent receptor, beta-barrel domain"/>
    <property type="match status" value="1"/>
</dbReference>
<dbReference type="PANTHER" id="PTHR47234:SF2">
    <property type="entry name" value="TONB-DEPENDENT RECEPTOR"/>
    <property type="match status" value="1"/>
</dbReference>
<dbReference type="Pfam" id="PF07715">
    <property type="entry name" value="Plug"/>
    <property type="match status" value="1"/>
</dbReference>
<dbReference type="SUPFAM" id="SSF56935">
    <property type="entry name" value="Porins"/>
    <property type="match status" value="1"/>
</dbReference>
<comment type="caution">
    <text evidence="15">The sequence shown here is derived from an EMBL/GenBank/DDBJ whole genome shotgun (WGS) entry which is preliminary data.</text>
</comment>
<dbReference type="Proteomes" id="UP000637423">
    <property type="component" value="Unassembled WGS sequence"/>
</dbReference>
<keyword evidence="5 10" id="KW-0812">Transmembrane</keyword>
<evidence type="ECO:0000256" key="2">
    <source>
        <dbReference type="ARBA" id="ARBA00009810"/>
    </source>
</evidence>
<evidence type="ECO:0000256" key="10">
    <source>
        <dbReference type="PROSITE-ProRule" id="PRU01360"/>
    </source>
</evidence>
<name>A0A916U8H4_9BURK</name>
<dbReference type="Pfam" id="PF00593">
    <property type="entry name" value="TonB_dep_Rec_b-barrel"/>
    <property type="match status" value="1"/>
</dbReference>
<sequence length="955" mass="100982">MNSLIKKIKAKTLPQALSLALGSVVLLPLALPHAHAQQTDGEQVQRVEITGSNIRRTDKETPSPVQVLTQQDLKASGYTAVADVLRNITANGAGTLGQSFNGAFASGASGVALRGLTVGATLVLIDGHRMAPYALSDDGQRSFVDISQIPFDAIERIEILKDGASSIYGSDAVAGVVNVILKKSYVGAEISAETGTTTRGGGNTSHVSGIYGVGDLQKDGHNAYLSVEYRSQDKILLSQRQGMAFANTDWTGQGGNNLTLGVPNNLNAGFPGSTTGYLIDPNTGNISGFLPGCNATMFAAGQCGYKSAGLEVQPSTQNINVIGSFTQKLAGDWQFKGKASLFDSRADQVNNYSTTGGTSGLSSVAYRPGGLPFATPVGGPLIVTVPANYPGNTTGSPQILQYNFANLGNSTTLVQSQTYRLVGDLSGSIGEWDVTASAGYTENIVKQRVSGAVNYLNLQAALNNPTTPYLVGQAAGGNSAAANAFVAPTAASKATDKLEFVSLRGSRELMQLPGGPLSIGLGTEFTHRELDARAADGFANGEQTGNNAFAIGNQNVSAAYVELVAPVLKNLELDAAARYDKYSNSAKATSPKVGFKYTPLEQLTFRGTYAEGFRAPNPAESGNAGQSFYYTTYRDKLLCPNTSPGVDPATLPGNYPQQCAVGLLGVQEPNSKLKPETSKSYTLGIIFEPTKQFNVSADFYDIRIDNQIISSSGDPNYNVVDNLVRSSPTIQPFNTATGTVNQVPATGNILYAPFPYENAQFTRTRGVDLDARWTLNLNSYGKLTLELNETHLFKYQQGAADGTVYELAGTHGPSGVSGDTGNPRDRAQFVATWDKGPLTVAGTVNWISSFSVTDPTVGSNTCEDAINNSFSGPAFSGAVPPQYCRISSFTTLDLYGSYKLDKHWTLHASVQNLLNKEPPLDFQTYGGAGNSFYDAAMHQDGAVGRFINIGASYKF</sequence>
<evidence type="ECO:0000256" key="12">
    <source>
        <dbReference type="SAM" id="SignalP"/>
    </source>
</evidence>
<dbReference type="InterPro" id="IPR036942">
    <property type="entry name" value="Beta-barrel_TonB_sf"/>
</dbReference>
<keyword evidence="9 10" id="KW-0998">Cell outer membrane</keyword>
<keyword evidence="4 10" id="KW-1134">Transmembrane beta strand</keyword>
<feature type="domain" description="TonB-dependent receptor-like beta-barrel" evidence="13">
    <location>
        <begin position="370"/>
        <end position="913"/>
    </location>
</feature>
<evidence type="ECO:0000256" key="9">
    <source>
        <dbReference type="ARBA" id="ARBA00023237"/>
    </source>
</evidence>
<evidence type="ECO:0000256" key="11">
    <source>
        <dbReference type="RuleBase" id="RU003357"/>
    </source>
</evidence>
<dbReference type="Gene3D" id="2.170.130.10">
    <property type="entry name" value="TonB-dependent receptor, plug domain"/>
    <property type="match status" value="1"/>
</dbReference>
<dbReference type="InterPro" id="IPR012910">
    <property type="entry name" value="Plug_dom"/>
</dbReference>
<dbReference type="AlphaFoldDB" id="A0A916U8H4"/>
<dbReference type="GO" id="GO:0009279">
    <property type="term" value="C:cell outer membrane"/>
    <property type="evidence" value="ECO:0007669"/>
    <property type="project" value="UniProtKB-SubCell"/>
</dbReference>
<evidence type="ECO:0000256" key="6">
    <source>
        <dbReference type="ARBA" id="ARBA00023077"/>
    </source>
</evidence>